<evidence type="ECO:0000313" key="2">
    <source>
        <dbReference type="EMBL" id="RVD83797.1"/>
    </source>
</evidence>
<gene>
    <name evidence="2" type="ORF">DFL_005573</name>
</gene>
<dbReference type="Proteomes" id="UP000283090">
    <property type="component" value="Unassembled WGS sequence"/>
</dbReference>
<dbReference type="GeneID" id="93587884"/>
<dbReference type="AlphaFoldDB" id="A0A436ZXS6"/>
<evidence type="ECO:0000313" key="3">
    <source>
        <dbReference type="Proteomes" id="UP000283090"/>
    </source>
</evidence>
<keyword evidence="3" id="KW-1185">Reference proteome</keyword>
<dbReference type="RefSeq" id="XP_067489341.1">
    <property type="nucleotide sequence ID" value="XM_067634852.1"/>
</dbReference>
<feature type="region of interest" description="Disordered" evidence="1">
    <location>
        <begin position="193"/>
        <end position="266"/>
    </location>
</feature>
<protein>
    <submittedName>
        <fullName evidence="2">Uncharacterized protein</fullName>
    </submittedName>
</protein>
<organism evidence="2 3">
    <name type="scientific">Arthrobotrys flagrans</name>
    <name type="common">Nematode-trapping fungus</name>
    <name type="synonym">Trichothecium flagrans</name>
    <dbReference type="NCBI Taxonomy" id="97331"/>
    <lineage>
        <taxon>Eukaryota</taxon>
        <taxon>Fungi</taxon>
        <taxon>Dikarya</taxon>
        <taxon>Ascomycota</taxon>
        <taxon>Pezizomycotina</taxon>
        <taxon>Orbiliomycetes</taxon>
        <taxon>Orbiliales</taxon>
        <taxon>Orbiliaceae</taxon>
        <taxon>Arthrobotrys</taxon>
    </lineage>
</organism>
<reference evidence="2 3" key="1">
    <citation type="submission" date="2019-01" db="EMBL/GenBank/DDBJ databases">
        <title>Intercellular communication is required for trap formation in the nematode-trapping fungus Duddingtonia flagrans.</title>
        <authorList>
            <person name="Youssar L."/>
            <person name="Wernet V."/>
            <person name="Hensel N."/>
            <person name="Hildebrandt H.-G."/>
            <person name="Fischer R."/>
        </authorList>
    </citation>
    <scope>NUCLEOTIDE SEQUENCE [LARGE SCALE GENOMIC DNA]</scope>
    <source>
        <strain evidence="2 3">CBS H-5679</strain>
    </source>
</reference>
<proteinExistence type="predicted"/>
<dbReference type="EMBL" id="SAEB01000007">
    <property type="protein sequence ID" value="RVD83797.1"/>
    <property type="molecule type" value="Genomic_DNA"/>
</dbReference>
<accession>A0A436ZXS6</accession>
<dbReference type="VEuPathDB" id="FungiDB:DFL_005573"/>
<comment type="caution">
    <text evidence="2">The sequence shown here is derived from an EMBL/GenBank/DDBJ whole genome shotgun (WGS) entry which is preliminary data.</text>
</comment>
<feature type="compositionally biased region" description="Basic and acidic residues" evidence="1">
    <location>
        <begin position="1"/>
        <end position="12"/>
    </location>
</feature>
<sequence>MWKQDESKDAHASENGVQPESWWSKDSSCSIGATTGEQMESLFAEYLHAQQQSATEVGYKGKASAEDQTGPLRARFEHPYSIGSYMPPQVPGIEVTMSEGRHHPTPSWARQDGFETGGTPYILDGGNGSLKNFRDENEDENAVAVAIAEEEEEDQGEVGDAQTQGALNTAITTTINTTVKGGVVSRHYNSDASASASAKKDGELERTLSPLDSSSSTSADLNKPKVDQLQSPASPLPGSFSLVKPEGPNKQGSSSPSPTQAGLFDELNRKTFPVCSATVPPLRRASG</sequence>
<feature type="region of interest" description="Disordered" evidence="1">
    <location>
        <begin position="1"/>
        <end position="30"/>
    </location>
</feature>
<name>A0A436ZXS6_ARTFL</name>
<dbReference type="OrthoDB" id="2575228at2759"/>
<feature type="compositionally biased region" description="Polar residues" evidence="1">
    <location>
        <begin position="250"/>
        <end position="260"/>
    </location>
</feature>
<evidence type="ECO:0000256" key="1">
    <source>
        <dbReference type="SAM" id="MobiDB-lite"/>
    </source>
</evidence>
<feature type="compositionally biased region" description="Low complexity" evidence="1">
    <location>
        <begin position="207"/>
        <end position="221"/>
    </location>
</feature>